<evidence type="ECO:0000256" key="1">
    <source>
        <dbReference type="ARBA" id="ARBA00022603"/>
    </source>
</evidence>
<evidence type="ECO:0000313" key="9">
    <source>
        <dbReference type="Proteomes" id="UP000290495"/>
    </source>
</evidence>
<comment type="similarity">
    <text evidence="5 6">Belongs to the class I-like SAM-binding methyltransferase superfamily. C5-methyltransferase family.</text>
</comment>
<dbReference type="REBASE" id="298147">
    <property type="entry name" value="M.Mca10146ORF41P"/>
</dbReference>
<dbReference type="Pfam" id="PF00145">
    <property type="entry name" value="DNA_methylase"/>
    <property type="match status" value="1"/>
</dbReference>
<dbReference type="InterPro" id="IPR001525">
    <property type="entry name" value="C5_MeTfrase"/>
</dbReference>
<evidence type="ECO:0000256" key="4">
    <source>
        <dbReference type="ARBA" id="ARBA00022747"/>
    </source>
</evidence>
<evidence type="ECO:0000256" key="5">
    <source>
        <dbReference type="PROSITE-ProRule" id="PRU01016"/>
    </source>
</evidence>
<dbReference type="PANTHER" id="PTHR10629:SF52">
    <property type="entry name" value="DNA (CYTOSINE-5)-METHYLTRANSFERASE 1"/>
    <property type="match status" value="1"/>
</dbReference>
<sequence>MKIKTKRVLSLFSGAGGMDLGFHGGFKVLKKSVNKELHPDWIEKEEDNWIELKSTIFNTVFANDINPSAMHAWMNYMNPKDNIYKLESIVNLVKKHNKGVKIFPENIDVITGGFPCQDFSVAGKREGFNSKRSHNNTKDFDQKTENRGQLYLWMKEVVGIVKPLVFIAENVKGLVNLKDAKKIIEKDFSNSANEEYIVIPAKVLQAANYGVPQSRERVFFYGFKKSALNYKTIEALNNLENNDDYNPYPKPTHNFDIRNIELSPFVTTDDAFIELLEPDKTKDLSQQMYSKAKISKGQGNKEVKSKFVSPTIRSEHHGNIEFRRLKIENGGEKIEEIKKGMKERRLTVRECARLQTFPDDFQFILAKSGEYVPVSASSAYKIIGNAVPCLLAYNIAKTLEEKWDLYFKKDDFKDKN</sequence>
<protein>
    <recommendedName>
        <fullName evidence="7">Cytosine-specific methyltransferase</fullName>
        <ecNumber evidence="7">2.1.1.37</ecNumber>
    </recommendedName>
</protein>
<reference evidence="8 9" key="1">
    <citation type="submission" date="2019-01" db="EMBL/GenBank/DDBJ databases">
        <authorList>
            <consortium name="Pathogen Informatics"/>
        </authorList>
    </citation>
    <scope>NUCLEOTIDE SEQUENCE [LARGE SCALE GENOMIC DNA]</scope>
    <source>
        <strain evidence="8 9">NCTC10146</strain>
    </source>
</reference>
<dbReference type="EMBL" id="LR215010">
    <property type="protein sequence ID" value="VEU68595.1"/>
    <property type="molecule type" value="Genomic_DNA"/>
</dbReference>
<dbReference type="AlphaFoldDB" id="A0A449APW3"/>
<dbReference type="PROSITE" id="PS00094">
    <property type="entry name" value="C5_MTASE_1"/>
    <property type="match status" value="1"/>
</dbReference>
<accession>A0A449APW3</accession>
<organism evidence="8 9">
    <name type="scientific">Mycoplasmopsis canis</name>
    <dbReference type="NCBI Taxonomy" id="29555"/>
    <lineage>
        <taxon>Bacteria</taxon>
        <taxon>Bacillati</taxon>
        <taxon>Mycoplasmatota</taxon>
        <taxon>Mycoplasmoidales</taxon>
        <taxon>Metamycoplasmataceae</taxon>
        <taxon>Mycoplasmopsis</taxon>
    </lineage>
</organism>
<name>A0A449APW3_9BACT</name>
<dbReference type="SUPFAM" id="SSF53335">
    <property type="entry name" value="S-adenosyl-L-methionine-dependent methyltransferases"/>
    <property type="match status" value="1"/>
</dbReference>
<evidence type="ECO:0000313" key="8">
    <source>
        <dbReference type="EMBL" id="VEU68595.1"/>
    </source>
</evidence>
<dbReference type="GO" id="GO:0003677">
    <property type="term" value="F:DNA binding"/>
    <property type="evidence" value="ECO:0007669"/>
    <property type="project" value="TreeGrafter"/>
</dbReference>
<dbReference type="PRINTS" id="PR00105">
    <property type="entry name" value="C5METTRFRASE"/>
</dbReference>
<dbReference type="Gene3D" id="3.40.50.150">
    <property type="entry name" value="Vaccinia Virus protein VP39"/>
    <property type="match status" value="1"/>
</dbReference>
<dbReference type="EC" id="2.1.1.37" evidence="7"/>
<evidence type="ECO:0000256" key="6">
    <source>
        <dbReference type="RuleBase" id="RU000416"/>
    </source>
</evidence>
<dbReference type="PANTHER" id="PTHR10629">
    <property type="entry name" value="CYTOSINE-SPECIFIC METHYLTRANSFERASE"/>
    <property type="match status" value="1"/>
</dbReference>
<dbReference type="PROSITE" id="PS51679">
    <property type="entry name" value="SAM_MT_C5"/>
    <property type="match status" value="1"/>
</dbReference>
<keyword evidence="4" id="KW-0680">Restriction system</keyword>
<dbReference type="GO" id="GO:0009307">
    <property type="term" value="P:DNA restriction-modification system"/>
    <property type="evidence" value="ECO:0007669"/>
    <property type="project" value="UniProtKB-KW"/>
</dbReference>
<dbReference type="Gene3D" id="3.90.120.10">
    <property type="entry name" value="DNA Methylase, subunit A, domain 2"/>
    <property type="match status" value="1"/>
</dbReference>
<dbReference type="InterPro" id="IPR029063">
    <property type="entry name" value="SAM-dependent_MTases_sf"/>
</dbReference>
<dbReference type="NCBIfam" id="TIGR00675">
    <property type="entry name" value="dcm"/>
    <property type="match status" value="1"/>
</dbReference>
<dbReference type="GO" id="GO:0044027">
    <property type="term" value="P:negative regulation of gene expression via chromosomal CpG island methylation"/>
    <property type="evidence" value="ECO:0007669"/>
    <property type="project" value="TreeGrafter"/>
</dbReference>
<dbReference type="InterPro" id="IPR050390">
    <property type="entry name" value="C5-Methyltransferase"/>
</dbReference>
<keyword evidence="1 5" id="KW-0489">Methyltransferase</keyword>
<evidence type="ECO:0000256" key="2">
    <source>
        <dbReference type="ARBA" id="ARBA00022679"/>
    </source>
</evidence>
<dbReference type="InterPro" id="IPR018117">
    <property type="entry name" value="C5_DNA_meth_AS"/>
</dbReference>
<dbReference type="Proteomes" id="UP000290495">
    <property type="component" value="Chromosome"/>
</dbReference>
<comment type="catalytic activity">
    <reaction evidence="7">
        <text>a 2'-deoxycytidine in DNA + S-adenosyl-L-methionine = a 5-methyl-2'-deoxycytidine in DNA + S-adenosyl-L-homocysteine + H(+)</text>
        <dbReference type="Rhea" id="RHEA:13681"/>
        <dbReference type="Rhea" id="RHEA-COMP:11369"/>
        <dbReference type="Rhea" id="RHEA-COMP:11370"/>
        <dbReference type="ChEBI" id="CHEBI:15378"/>
        <dbReference type="ChEBI" id="CHEBI:57856"/>
        <dbReference type="ChEBI" id="CHEBI:59789"/>
        <dbReference type="ChEBI" id="CHEBI:85452"/>
        <dbReference type="ChEBI" id="CHEBI:85454"/>
        <dbReference type="EC" id="2.1.1.37"/>
    </reaction>
</comment>
<feature type="active site" evidence="5">
    <location>
        <position position="116"/>
    </location>
</feature>
<evidence type="ECO:0000256" key="3">
    <source>
        <dbReference type="ARBA" id="ARBA00022691"/>
    </source>
</evidence>
<keyword evidence="3 5" id="KW-0949">S-adenosyl-L-methionine</keyword>
<gene>
    <name evidence="8" type="primary">bspRIM</name>
    <name evidence="8" type="ORF">NCTC10146_00041</name>
</gene>
<dbReference type="GO" id="GO:0003886">
    <property type="term" value="F:DNA (cytosine-5-)-methyltransferase activity"/>
    <property type="evidence" value="ECO:0007669"/>
    <property type="project" value="UniProtKB-EC"/>
</dbReference>
<dbReference type="RefSeq" id="WP_004794384.1">
    <property type="nucleotide sequence ID" value="NZ_LR215010.1"/>
</dbReference>
<evidence type="ECO:0000256" key="7">
    <source>
        <dbReference type="RuleBase" id="RU000417"/>
    </source>
</evidence>
<keyword evidence="2 5" id="KW-0808">Transferase</keyword>
<proteinExistence type="inferred from homology"/>
<dbReference type="GO" id="GO:0032259">
    <property type="term" value="P:methylation"/>
    <property type="evidence" value="ECO:0007669"/>
    <property type="project" value="UniProtKB-KW"/>
</dbReference>